<sequence length="183" mass="20904">MFQIYASAQLTFTALSAWSHFKASHDQDFWDAHRWLNRMRRKWVGVSVAVLFLFPAWVAAIFTTFAGTLMQITGIFNNCLCASSGYWSWGSTSTVQLAADTEADRQASLNWQKAGYTALIFLAVVTYLGWWCQRYLREKFVERVKHLVADDDPTVNNTHTKQQVDLRKSSEISTLRDMSSSSV</sequence>
<feature type="transmembrane region" description="Helical" evidence="1">
    <location>
        <begin position="43"/>
        <end position="66"/>
    </location>
</feature>
<reference evidence="2" key="1">
    <citation type="submission" date="2021-03" db="EMBL/GenBank/DDBJ databases">
        <authorList>
            <person name="Tagirdzhanova G."/>
        </authorList>
    </citation>
    <scope>NUCLEOTIDE SEQUENCE</scope>
</reference>
<evidence type="ECO:0000313" key="3">
    <source>
        <dbReference type="Proteomes" id="UP000664534"/>
    </source>
</evidence>
<evidence type="ECO:0000313" key="2">
    <source>
        <dbReference type="EMBL" id="CAF9908843.1"/>
    </source>
</evidence>
<dbReference type="Proteomes" id="UP000664534">
    <property type="component" value="Unassembled WGS sequence"/>
</dbReference>
<protein>
    <submittedName>
        <fullName evidence="2">Uncharacterized protein</fullName>
    </submittedName>
</protein>
<proteinExistence type="predicted"/>
<accession>A0A8H3I8F0</accession>
<comment type="caution">
    <text evidence="2">The sequence shown here is derived from an EMBL/GenBank/DDBJ whole genome shotgun (WGS) entry which is preliminary data.</text>
</comment>
<keyword evidence="1" id="KW-0812">Transmembrane</keyword>
<keyword evidence="1" id="KW-0472">Membrane</keyword>
<keyword evidence="3" id="KW-1185">Reference proteome</keyword>
<evidence type="ECO:0000256" key="1">
    <source>
        <dbReference type="SAM" id="Phobius"/>
    </source>
</evidence>
<dbReference type="OrthoDB" id="5392263at2759"/>
<name>A0A8H3I8F0_9LECA</name>
<dbReference type="EMBL" id="CAJPDT010000005">
    <property type="protein sequence ID" value="CAF9908843.1"/>
    <property type="molecule type" value="Genomic_DNA"/>
</dbReference>
<dbReference type="AlphaFoldDB" id="A0A8H3I8F0"/>
<feature type="transmembrane region" description="Helical" evidence="1">
    <location>
        <begin position="114"/>
        <end position="132"/>
    </location>
</feature>
<organism evidence="2 3">
    <name type="scientific">Imshaugia aleurites</name>
    <dbReference type="NCBI Taxonomy" id="172621"/>
    <lineage>
        <taxon>Eukaryota</taxon>
        <taxon>Fungi</taxon>
        <taxon>Dikarya</taxon>
        <taxon>Ascomycota</taxon>
        <taxon>Pezizomycotina</taxon>
        <taxon>Lecanoromycetes</taxon>
        <taxon>OSLEUM clade</taxon>
        <taxon>Lecanoromycetidae</taxon>
        <taxon>Lecanorales</taxon>
        <taxon>Lecanorineae</taxon>
        <taxon>Parmeliaceae</taxon>
        <taxon>Imshaugia</taxon>
    </lineage>
</organism>
<keyword evidence="1" id="KW-1133">Transmembrane helix</keyword>
<gene>
    <name evidence="2" type="ORF">IMSHALPRED_007514</name>
</gene>